<evidence type="ECO:0000313" key="8">
    <source>
        <dbReference type="Proteomes" id="UP001327560"/>
    </source>
</evidence>
<dbReference type="Pfam" id="PF04570">
    <property type="entry name" value="zf-FLZ"/>
    <property type="match status" value="1"/>
</dbReference>
<evidence type="ECO:0000256" key="4">
    <source>
        <dbReference type="ARBA" id="ARBA00022723"/>
    </source>
</evidence>
<dbReference type="EMBL" id="CP136897">
    <property type="protein sequence ID" value="WOL17702.1"/>
    <property type="molecule type" value="Genomic_DNA"/>
</dbReference>
<dbReference type="PROSITE" id="PS51795">
    <property type="entry name" value="ZF_FLZ"/>
    <property type="match status" value="1"/>
</dbReference>
<protein>
    <submittedName>
        <fullName evidence="7">Protein MARD1-like</fullName>
    </submittedName>
</protein>
<gene>
    <name evidence="7" type="ORF">Cni_G26495</name>
</gene>
<sequence>MTGLSVLLETRKGLQKCTNIISKTSLMKNSSLSSPSSASSSSFSTSPFLEYCSLCRRKLQEGKDIYMYRVIFWHDRGDRAFCSEECRWRQIFMDEESGRRDHCSLAAAAGVRPRAERRRPGRVAGKGHAAVAGDFAY</sequence>
<dbReference type="PANTHER" id="PTHR33059">
    <property type="entry name" value="FCS-LIKE ZINC FINGER 5"/>
    <property type="match status" value="1"/>
</dbReference>
<proteinExistence type="inferred from homology"/>
<comment type="similarity">
    <text evidence="2">Belongs to the FLZ family.</text>
</comment>
<evidence type="ECO:0000256" key="3">
    <source>
        <dbReference type="ARBA" id="ARBA00022490"/>
    </source>
</evidence>
<organism evidence="7 8">
    <name type="scientific">Canna indica</name>
    <name type="common">Indian-shot</name>
    <dbReference type="NCBI Taxonomy" id="4628"/>
    <lineage>
        <taxon>Eukaryota</taxon>
        <taxon>Viridiplantae</taxon>
        <taxon>Streptophyta</taxon>
        <taxon>Embryophyta</taxon>
        <taxon>Tracheophyta</taxon>
        <taxon>Spermatophyta</taxon>
        <taxon>Magnoliopsida</taxon>
        <taxon>Liliopsida</taxon>
        <taxon>Zingiberales</taxon>
        <taxon>Cannaceae</taxon>
        <taxon>Canna</taxon>
    </lineage>
</organism>
<evidence type="ECO:0000256" key="5">
    <source>
        <dbReference type="PROSITE-ProRule" id="PRU01131"/>
    </source>
</evidence>
<keyword evidence="3" id="KW-0963">Cytoplasm</keyword>
<evidence type="ECO:0000256" key="1">
    <source>
        <dbReference type="ARBA" id="ARBA00004496"/>
    </source>
</evidence>
<feature type="zinc finger region" description="FLZ-type" evidence="5">
    <location>
        <begin position="47"/>
        <end position="98"/>
    </location>
</feature>
<dbReference type="AlphaFoldDB" id="A0AAQ3L687"/>
<accession>A0AAQ3L687</accession>
<dbReference type="PANTHER" id="PTHR33059:SF84">
    <property type="entry name" value="FCS-LIKE ZINC FINGER 15"/>
    <property type="match status" value="1"/>
</dbReference>
<keyword evidence="4" id="KW-0479">Metal-binding</keyword>
<dbReference type="InterPro" id="IPR007650">
    <property type="entry name" value="Zf-FLZ_dom"/>
</dbReference>
<comment type="subcellular location">
    <subcellularLocation>
        <location evidence="1">Cytoplasm</location>
    </subcellularLocation>
</comment>
<dbReference type="GO" id="GO:0046872">
    <property type="term" value="F:metal ion binding"/>
    <property type="evidence" value="ECO:0007669"/>
    <property type="project" value="UniProtKB-KW"/>
</dbReference>
<dbReference type="Proteomes" id="UP001327560">
    <property type="component" value="Chromosome 8"/>
</dbReference>
<feature type="domain" description="FLZ-type" evidence="6">
    <location>
        <begin position="47"/>
        <end position="98"/>
    </location>
</feature>
<keyword evidence="8" id="KW-1185">Reference proteome</keyword>
<evidence type="ECO:0000256" key="2">
    <source>
        <dbReference type="ARBA" id="ARBA00009374"/>
    </source>
</evidence>
<reference evidence="7 8" key="1">
    <citation type="submission" date="2023-10" db="EMBL/GenBank/DDBJ databases">
        <title>Chromosome-scale genome assembly provides insights into flower coloration mechanisms of Canna indica.</title>
        <authorList>
            <person name="Li C."/>
        </authorList>
    </citation>
    <scope>NUCLEOTIDE SEQUENCE [LARGE SCALE GENOMIC DNA]</scope>
    <source>
        <tissue evidence="7">Flower</tissue>
    </source>
</reference>
<name>A0AAQ3L687_9LILI</name>
<evidence type="ECO:0000259" key="6">
    <source>
        <dbReference type="PROSITE" id="PS51795"/>
    </source>
</evidence>
<evidence type="ECO:0000313" key="7">
    <source>
        <dbReference type="EMBL" id="WOL17702.1"/>
    </source>
</evidence>
<dbReference type="GO" id="GO:0005737">
    <property type="term" value="C:cytoplasm"/>
    <property type="evidence" value="ECO:0007669"/>
    <property type="project" value="UniProtKB-SubCell"/>
</dbReference>